<dbReference type="Proteomes" id="UP001341281">
    <property type="component" value="Chromosome 04"/>
</dbReference>
<gene>
    <name evidence="2" type="ORF">U9M48_016840</name>
</gene>
<feature type="domain" description="Reverse transcriptase" evidence="1">
    <location>
        <begin position="125"/>
        <end position="342"/>
    </location>
</feature>
<sequence length="342" mass="38954">MGDANTKYFHRKINARRRKNFIQRLRKNQGWAVSHEEKTQTVQEHFSKVLCHPSPRQHDLNWDLLNLPMHDLSTLDAPFTEEELKTAIQQMPADKAPGPDGFTGAFFTKCWEIIKADVLKAANAFHLLRTSNLSILNSANIVLVPKKEGADSVGDYRPISLIHSFAKIISKVLAMRLAPHMDNLVSPSQSAFIKKRNIHESFLAVCNAVRRLHRNRVPALFFKLDITKAFDSVRWEYLLTLLKRLGFPPRWCDWIAVLLSLASSRVLVNGCTNQTRKRPTTGDPPSPLLFVLSIDPLQKLLDLATRLGYLAKLRGRAATLRVSMYADDAAIFRNQLKETQRR</sequence>
<dbReference type="SUPFAM" id="SSF56672">
    <property type="entry name" value="DNA/RNA polymerases"/>
    <property type="match status" value="1"/>
</dbReference>
<dbReference type="Pfam" id="PF00078">
    <property type="entry name" value="RVT_1"/>
    <property type="match status" value="1"/>
</dbReference>
<dbReference type="PANTHER" id="PTHR19446">
    <property type="entry name" value="REVERSE TRANSCRIPTASES"/>
    <property type="match status" value="1"/>
</dbReference>
<dbReference type="InterPro" id="IPR000477">
    <property type="entry name" value="RT_dom"/>
</dbReference>
<dbReference type="InterPro" id="IPR043502">
    <property type="entry name" value="DNA/RNA_pol_sf"/>
</dbReference>
<protein>
    <recommendedName>
        <fullName evidence="1">Reverse transcriptase domain-containing protein</fullName>
    </recommendedName>
</protein>
<organism evidence="2 3">
    <name type="scientific">Paspalum notatum var. saurae</name>
    <dbReference type="NCBI Taxonomy" id="547442"/>
    <lineage>
        <taxon>Eukaryota</taxon>
        <taxon>Viridiplantae</taxon>
        <taxon>Streptophyta</taxon>
        <taxon>Embryophyta</taxon>
        <taxon>Tracheophyta</taxon>
        <taxon>Spermatophyta</taxon>
        <taxon>Magnoliopsida</taxon>
        <taxon>Liliopsida</taxon>
        <taxon>Poales</taxon>
        <taxon>Poaceae</taxon>
        <taxon>PACMAD clade</taxon>
        <taxon>Panicoideae</taxon>
        <taxon>Andropogonodae</taxon>
        <taxon>Paspaleae</taxon>
        <taxon>Paspalinae</taxon>
        <taxon>Paspalum</taxon>
    </lineage>
</organism>
<dbReference type="EMBL" id="CP144748">
    <property type="protein sequence ID" value="WVZ67810.1"/>
    <property type="molecule type" value="Genomic_DNA"/>
</dbReference>
<accession>A0AAQ3WNK9</accession>
<dbReference type="CDD" id="cd01650">
    <property type="entry name" value="RT_nLTR_like"/>
    <property type="match status" value="1"/>
</dbReference>
<proteinExistence type="predicted"/>
<name>A0AAQ3WNK9_PASNO</name>
<keyword evidence="3" id="KW-1185">Reference proteome</keyword>
<reference evidence="2 3" key="1">
    <citation type="submission" date="2024-02" db="EMBL/GenBank/DDBJ databases">
        <title>High-quality chromosome-scale genome assembly of Pensacola bahiagrass (Paspalum notatum Flugge var. saurae).</title>
        <authorList>
            <person name="Vega J.M."/>
            <person name="Podio M."/>
            <person name="Orjuela J."/>
            <person name="Siena L.A."/>
            <person name="Pessino S.C."/>
            <person name="Combes M.C."/>
            <person name="Mariac C."/>
            <person name="Albertini E."/>
            <person name="Pupilli F."/>
            <person name="Ortiz J.P.A."/>
            <person name="Leblanc O."/>
        </authorList>
    </citation>
    <scope>NUCLEOTIDE SEQUENCE [LARGE SCALE GENOMIC DNA]</scope>
    <source>
        <strain evidence="2">R1</strain>
        <tissue evidence="2">Leaf</tissue>
    </source>
</reference>
<evidence type="ECO:0000313" key="2">
    <source>
        <dbReference type="EMBL" id="WVZ67810.1"/>
    </source>
</evidence>
<evidence type="ECO:0000259" key="1">
    <source>
        <dbReference type="PROSITE" id="PS50878"/>
    </source>
</evidence>
<evidence type="ECO:0000313" key="3">
    <source>
        <dbReference type="Proteomes" id="UP001341281"/>
    </source>
</evidence>
<dbReference type="PROSITE" id="PS50878">
    <property type="entry name" value="RT_POL"/>
    <property type="match status" value="1"/>
</dbReference>
<dbReference type="AlphaFoldDB" id="A0AAQ3WNK9"/>